<keyword evidence="4 9" id="KW-0812">Transmembrane</keyword>
<evidence type="ECO:0000256" key="5">
    <source>
        <dbReference type="ARBA" id="ARBA00022989"/>
    </source>
</evidence>
<comment type="subcellular location">
    <subcellularLocation>
        <location evidence="1">Membrane</location>
        <topology evidence="1">Multi-pass membrane protein</topology>
    </subcellularLocation>
</comment>
<evidence type="ECO:0000256" key="3">
    <source>
        <dbReference type="ARBA" id="ARBA00022448"/>
    </source>
</evidence>
<feature type="transmembrane region" description="Helical" evidence="9">
    <location>
        <begin position="180"/>
        <end position="201"/>
    </location>
</feature>
<dbReference type="PANTHER" id="PTHR31086">
    <property type="entry name" value="ALUMINUM-ACTIVATED MALATE TRANSPORTER 10"/>
    <property type="match status" value="1"/>
</dbReference>
<evidence type="ECO:0000256" key="1">
    <source>
        <dbReference type="ARBA" id="ARBA00004141"/>
    </source>
</evidence>
<keyword evidence="5 9" id="KW-1133">Transmembrane helix</keyword>
<feature type="transmembrane region" description="Helical" evidence="9">
    <location>
        <begin position="149"/>
        <end position="168"/>
    </location>
</feature>
<comment type="similarity">
    <text evidence="2">Belongs to the aromatic acid exporter (TC 2.A.85) family.</text>
</comment>
<keyword evidence="8" id="KW-0407">Ion channel</keyword>
<keyword evidence="3" id="KW-0813">Transport</keyword>
<dbReference type="EMBL" id="OX459122">
    <property type="protein sequence ID" value="CAI9107905.1"/>
    <property type="molecule type" value="Genomic_DNA"/>
</dbReference>
<evidence type="ECO:0000256" key="8">
    <source>
        <dbReference type="ARBA" id="ARBA00023303"/>
    </source>
</evidence>
<evidence type="ECO:0000256" key="2">
    <source>
        <dbReference type="ARBA" id="ARBA00007079"/>
    </source>
</evidence>
<dbReference type="Pfam" id="PF11744">
    <property type="entry name" value="ALMT"/>
    <property type="match status" value="1"/>
</dbReference>
<dbReference type="InterPro" id="IPR020966">
    <property type="entry name" value="ALMT"/>
</dbReference>
<dbReference type="GO" id="GO:0034220">
    <property type="term" value="P:monoatomic ion transmembrane transport"/>
    <property type="evidence" value="ECO:0007669"/>
    <property type="project" value="UniProtKB-KW"/>
</dbReference>
<dbReference type="AlphaFoldDB" id="A0AAV1DJ56"/>
<protein>
    <submittedName>
        <fullName evidence="10">OLC1v1007387C1</fullName>
    </submittedName>
</protein>
<accession>A0AAV1DJ56</accession>
<evidence type="ECO:0000256" key="6">
    <source>
        <dbReference type="ARBA" id="ARBA00023065"/>
    </source>
</evidence>
<evidence type="ECO:0000256" key="7">
    <source>
        <dbReference type="ARBA" id="ARBA00023136"/>
    </source>
</evidence>
<reference evidence="10" key="1">
    <citation type="submission" date="2023-03" db="EMBL/GenBank/DDBJ databases">
        <authorList>
            <person name="Julca I."/>
        </authorList>
    </citation>
    <scope>NUCLEOTIDE SEQUENCE</scope>
</reference>
<dbReference type="GO" id="GO:0016020">
    <property type="term" value="C:membrane"/>
    <property type="evidence" value="ECO:0007669"/>
    <property type="project" value="UniProtKB-SubCell"/>
</dbReference>
<sequence length="424" mass="46916">MSVDSPPHGENNCPHGDKNKAIMKMLFYHKCRKPSIRVIHSVKVGISLVLVSLLYLLDPLFEDIGENAMWAIMTVVVVFEFTAGATLSKGINRAIGTILGGGLGCLAAILGDKFEGTGNAIIVGTSVFIIGAAATYSRLVPRIKRRYDYGCMIFILTFNLVAVSGVRADKVVALAKVRLSTIGMGFAVCIFISLLVFPIWASDQLHDSTASKFEKLASCISECLEEYFSIPNKEENKPKKADVSGCKAVFHSKSTDESLANFAKWEPWHGKFGLSYPWEKYLEIGETLRELAALILSLRVCIQSSKQPELDQRDAIKEGCELAGLSMVWILRELGESILTMKQCRSKTTITPKLQTIKLELSKLTLLPMPMNKGLKDYKDETHHLGTSSFIFLLMEITHKIEDVADRVEQLGQIASFQAKTMDV</sequence>
<keyword evidence="7 9" id="KW-0472">Membrane</keyword>
<evidence type="ECO:0000313" key="11">
    <source>
        <dbReference type="Proteomes" id="UP001161247"/>
    </source>
</evidence>
<organism evidence="10 11">
    <name type="scientific">Oldenlandia corymbosa var. corymbosa</name>
    <dbReference type="NCBI Taxonomy" id="529605"/>
    <lineage>
        <taxon>Eukaryota</taxon>
        <taxon>Viridiplantae</taxon>
        <taxon>Streptophyta</taxon>
        <taxon>Embryophyta</taxon>
        <taxon>Tracheophyta</taxon>
        <taxon>Spermatophyta</taxon>
        <taxon>Magnoliopsida</taxon>
        <taxon>eudicotyledons</taxon>
        <taxon>Gunneridae</taxon>
        <taxon>Pentapetalae</taxon>
        <taxon>asterids</taxon>
        <taxon>lamiids</taxon>
        <taxon>Gentianales</taxon>
        <taxon>Rubiaceae</taxon>
        <taxon>Rubioideae</taxon>
        <taxon>Spermacoceae</taxon>
        <taxon>Hedyotis-Oldenlandia complex</taxon>
        <taxon>Oldenlandia</taxon>
    </lineage>
</organism>
<dbReference type="Proteomes" id="UP001161247">
    <property type="component" value="Chromosome 5"/>
</dbReference>
<proteinExistence type="inferred from homology"/>
<feature type="transmembrane region" description="Helical" evidence="9">
    <location>
        <begin position="117"/>
        <end position="137"/>
    </location>
</feature>
<evidence type="ECO:0000256" key="4">
    <source>
        <dbReference type="ARBA" id="ARBA00022692"/>
    </source>
</evidence>
<feature type="transmembrane region" description="Helical" evidence="9">
    <location>
        <begin position="38"/>
        <end position="57"/>
    </location>
</feature>
<feature type="transmembrane region" description="Helical" evidence="9">
    <location>
        <begin position="69"/>
        <end position="87"/>
    </location>
</feature>
<evidence type="ECO:0000256" key="9">
    <source>
        <dbReference type="SAM" id="Phobius"/>
    </source>
</evidence>
<gene>
    <name evidence="10" type="ORF">OLC1_LOCUS16098</name>
</gene>
<keyword evidence="6" id="KW-0406">Ion transport</keyword>
<dbReference type="GO" id="GO:0015743">
    <property type="term" value="P:malate transport"/>
    <property type="evidence" value="ECO:0007669"/>
    <property type="project" value="InterPro"/>
</dbReference>
<name>A0AAV1DJ56_OLDCO</name>
<evidence type="ECO:0000313" key="10">
    <source>
        <dbReference type="EMBL" id="CAI9107905.1"/>
    </source>
</evidence>
<feature type="transmembrane region" description="Helical" evidence="9">
    <location>
        <begin position="94"/>
        <end position="111"/>
    </location>
</feature>
<keyword evidence="11" id="KW-1185">Reference proteome</keyword>